<accession>A0ABU0K247</accession>
<organism evidence="1 2">
    <name type="scientific">Guptibacillus hwajinpoensis</name>
    <dbReference type="NCBI Taxonomy" id="208199"/>
    <lineage>
        <taxon>Bacteria</taxon>
        <taxon>Bacillati</taxon>
        <taxon>Bacillota</taxon>
        <taxon>Bacilli</taxon>
        <taxon>Bacillales</taxon>
        <taxon>Guptibacillaceae</taxon>
        <taxon>Guptibacillus</taxon>
    </lineage>
</organism>
<name>A0ABU0K247_9BACL</name>
<dbReference type="Pfam" id="PF14179">
    <property type="entry name" value="YppG"/>
    <property type="match status" value="1"/>
</dbReference>
<comment type="caution">
    <text evidence="1">The sequence shown here is derived from an EMBL/GenBank/DDBJ whole genome shotgun (WGS) entry which is preliminary data.</text>
</comment>
<dbReference type="Proteomes" id="UP001226720">
    <property type="component" value="Unassembled WGS sequence"/>
</dbReference>
<dbReference type="InterPro" id="IPR025555">
    <property type="entry name" value="YppG"/>
</dbReference>
<proteinExistence type="predicted"/>
<evidence type="ECO:0000313" key="1">
    <source>
        <dbReference type="EMBL" id="MDQ0483435.1"/>
    </source>
</evidence>
<reference evidence="1" key="1">
    <citation type="submission" date="2023-07" db="EMBL/GenBank/DDBJ databases">
        <title>Genomic Encyclopedia of Type Strains, Phase IV (KMG-IV): sequencing the most valuable type-strain genomes for metagenomic binning, comparative biology and taxonomic classification.</title>
        <authorList>
            <person name="Goeker M."/>
        </authorList>
    </citation>
    <scope>NUCLEOTIDE SEQUENCE [LARGE SCALE GENOMIC DNA]</scope>
    <source>
        <strain evidence="1">JSM 076093</strain>
    </source>
</reference>
<dbReference type="EMBL" id="JAUSWM010000004">
    <property type="protein sequence ID" value="MDQ0483435.1"/>
    <property type="molecule type" value="Genomic_DNA"/>
</dbReference>
<keyword evidence="2" id="KW-1185">Reference proteome</keyword>
<sequence length="46" mass="5324">MQQFKKQNGNYDMPKMMNSANQMMNTVKQVGPMVKQMGSLLNLFIK</sequence>
<gene>
    <name evidence="1" type="ORF">QO000_002417</name>
</gene>
<protein>
    <recommendedName>
        <fullName evidence="3">YppG-like protein</fullName>
    </recommendedName>
</protein>
<evidence type="ECO:0000313" key="2">
    <source>
        <dbReference type="Proteomes" id="UP001226720"/>
    </source>
</evidence>
<evidence type="ECO:0008006" key="3">
    <source>
        <dbReference type="Google" id="ProtNLM"/>
    </source>
</evidence>